<keyword evidence="4" id="KW-1185">Reference proteome</keyword>
<sequence length="366" mass="37749">MTEGMPDFAMPSEDDVARQRAQAEDDAREAAARAALGVERGQAGSDVPFAPASEPAPQSAPASPGRRRILTLVRNPVVTFVAGAALVAAAFVAVPAIQRQSEAGSLAELDRVVAEYVGAIEAGDLETASRMAPPDPAYADTSLVDVATTTGAPAFECAEPSVGDDVATVSCTVAIPTFGSGSTMRMRLVRDGGWRVETGLAVASPLFVGLADVETIGGALVPDGFDLFRDPIWLYPGAYDLDITTSPRLETGDSALGVLADGFLWFGGVSPGPEMLDEMTIAAVDYVAACSETAAAGCPTVAPLGPGERFEPLTDGYSSSSGSLELVVGIVVRRIGGAPDQWGIDVRAVFDEDLQSYTVVPAVPSI</sequence>
<dbReference type="EMBL" id="LT629695">
    <property type="protein sequence ID" value="SDH74350.1"/>
    <property type="molecule type" value="Genomic_DNA"/>
</dbReference>
<evidence type="ECO:0000313" key="3">
    <source>
        <dbReference type="EMBL" id="SDH74350.1"/>
    </source>
</evidence>
<dbReference type="Proteomes" id="UP000198822">
    <property type="component" value="Chromosome I"/>
</dbReference>
<gene>
    <name evidence="3" type="ORF">SAMN04489720_2224</name>
</gene>
<evidence type="ECO:0000313" key="4">
    <source>
        <dbReference type="Proteomes" id="UP000198822"/>
    </source>
</evidence>
<evidence type="ECO:0000256" key="2">
    <source>
        <dbReference type="SAM" id="Phobius"/>
    </source>
</evidence>
<feature type="compositionally biased region" description="Low complexity" evidence="1">
    <location>
        <begin position="50"/>
        <end position="64"/>
    </location>
</feature>
<dbReference type="RefSeq" id="WP_092505020.1">
    <property type="nucleotide sequence ID" value="NZ_LT629695.1"/>
</dbReference>
<accession>A0A1G8EWX4</accession>
<protein>
    <submittedName>
        <fullName evidence="3">Uncharacterized protein</fullName>
    </submittedName>
</protein>
<feature type="compositionally biased region" description="Basic and acidic residues" evidence="1">
    <location>
        <begin position="15"/>
        <end position="31"/>
    </location>
</feature>
<keyword evidence="2" id="KW-0472">Membrane</keyword>
<feature type="region of interest" description="Disordered" evidence="1">
    <location>
        <begin position="1"/>
        <end position="65"/>
    </location>
</feature>
<evidence type="ECO:0000256" key="1">
    <source>
        <dbReference type="SAM" id="MobiDB-lite"/>
    </source>
</evidence>
<feature type="transmembrane region" description="Helical" evidence="2">
    <location>
        <begin position="77"/>
        <end position="97"/>
    </location>
</feature>
<reference evidence="4" key="1">
    <citation type="submission" date="2016-10" db="EMBL/GenBank/DDBJ databases">
        <authorList>
            <person name="Varghese N."/>
            <person name="Submissions S."/>
        </authorList>
    </citation>
    <scope>NUCLEOTIDE SEQUENCE [LARGE SCALE GENOMIC DNA]</scope>
    <source>
        <strain evidence="4">DSM 22002</strain>
    </source>
</reference>
<organism evidence="3 4">
    <name type="scientific">Agrococcus jejuensis</name>
    <dbReference type="NCBI Taxonomy" id="399736"/>
    <lineage>
        <taxon>Bacteria</taxon>
        <taxon>Bacillati</taxon>
        <taxon>Actinomycetota</taxon>
        <taxon>Actinomycetes</taxon>
        <taxon>Micrococcales</taxon>
        <taxon>Microbacteriaceae</taxon>
        <taxon>Agrococcus</taxon>
    </lineage>
</organism>
<dbReference type="AlphaFoldDB" id="A0A1G8EWX4"/>
<name>A0A1G8EWX4_9MICO</name>
<keyword evidence="2" id="KW-1133">Transmembrane helix</keyword>
<dbReference type="OrthoDB" id="9795634at2"/>
<keyword evidence="2" id="KW-0812">Transmembrane</keyword>
<proteinExistence type="predicted"/>
<dbReference type="STRING" id="399736.SAMN04489720_2224"/>